<gene>
    <name evidence="1" type="ORF">FWK35_00022873</name>
</gene>
<keyword evidence="2" id="KW-1185">Reference proteome</keyword>
<dbReference type="OrthoDB" id="2329734at2759"/>
<sequence>MVLRDLSISLARMMHTSLFPFLAASFIERLTFSSSRCMPLICRSSLYVSFRMVDVHCLT</sequence>
<reference evidence="1 2" key="1">
    <citation type="submission" date="2019-08" db="EMBL/GenBank/DDBJ databases">
        <title>Whole genome of Aphis craccivora.</title>
        <authorList>
            <person name="Voronova N.V."/>
            <person name="Shulinski R.S."/>
            <person name="Bandarenka Y.V."/>
            <person name="Zhorov D.G."/>
            <person name="Warner D."/>
        </authorList>
    </citation>
    <scope>NUCLEOTIDE SEQUENCE [LARGE SCALE GENOMIC DNA]</scope>
    <source>
        <strain evidence="1">180601</strain>
        <tissue evidence="1">Whole Body</tissue>
    </source>
</reference>
<dbReference type="AlphaFoldDB" id="A0A6G0WLR0"/>
<evidence type="ECO:0000313" key="1">
    <source>
        <dbReference type="EMBL" id="KAF0728220.1"/>
    </source>
</evidence>
<evidence type="ECO:0000313" key="2">
    <source>
        <dbReference type="Proteomes" id="UP000478052"/>
    </source>
</evidence>
<accession>A0A6G0WLR0</accession>
<protein>
    <submittedName>
        <fullName evidence="1">Uncharacterized protein</fullName>
    </submittedName>
</protein>
<name>A0A6G0WLR0_APHCR</name>
<comment type="caution">
    <text evidence="1">The sequence shown here is derived from an EMBL/GenBank/DDBJ whole genome shotgun (WGS) entry which is preliminary data.</text>
</comment>
<organism evidence="1 2">
    <name type="scientific">Aphis craccivora</name>
    <name type="common">Cowpea aphid</name>
    <dbReference type="NCBI Taxonomy" id="307492"/>
    <lineage>
        <taxon>Eukaryota</taxon>
        <taxon>Metazoa</taxon>
        <taxon>Ecdysozoa</taxon>
        <taxon>Arthropoda</taxon>
        <taxon>Hexapoda</taxon>
        <taxon>Insecta</taxon>
        <taxon>Pterygota</taxon>
        <taxon>Neoptera</taxon>
        <taxon>Paraneoptera</taxon>
        <taxon>Hemiptera</taxon>
        <taxon>Sternorrhyncha</taxon>
        <taxon>Aphidomorpha</taxon>
        <taxon>Aphidoidea</taxon>
        <taxon>Aphididae</taxon>
        <taxon>Aphidini</taxon>
        <taxon>Aphis</taxon>
        <taxon>Aphis</taxon>
    </lineage>
</organism>
<proteinExistence type="predicted"/>
<dbReference type="Proteomes" id="UP000478052">
    <property type="component" value="Unassembled WGS sequence"/>
</dbReference>
<dbReference type="EMBL" id="VUJU01008607">
    <property type="protein sequence ID" value="KAF0728220.1"/>
    <property type="molecule type" value="Genomic_DNA"/>
</dbReference>